<dbReference type="Proteomes" id="UP000014500">
    <property type="component" value="Unassembled WGS sequence"/>
</dbReference>
<dbReference type="GO" id="GO:0005634">
    <property type="term" value="C:nucleus"/>
    <property type="evidence" value="ECO:0007669"/>
    <property type="project" value="TreeGrafter"/>
</dbReference>
<keyword evidence="18" id="KW-1185">Reference proteome</keyword>
<evidence type="ECO:0000256" key="1">
    <source>
        <dbReference type="ARBA" id="ARBA00001946"/>
    </source>
</evidence>
<accession>T1JNF5</accession>
<evidence type="ECO:0000256" key="2">
    <source>
        <dbReference type="ARBA" id="ARBA00004173"/>
    </source>
</evidence>
<dbReference type="SMART" id="SM00892">
    <property type="entry name" value="Endonuclease_NS"/>
    <property type="match status" value="1"/>
</dbReference>
<evidence type="ECO:0000256" key="13">
    <source>
        <dbReference type="PIRSR" id="PIRSR640255-1"/>
    </source>
</evidence>
<dbReference type="InterPro" id="IPR020821">
    <property type="entry name" value="ENPP1-3/EXOG-like_nuc-like"/>
</dbReference>
<evidence type="ECO:0000256" key="14">
    <source>
        <dbReference type="PIRSR" id="PIRSR640255-2"/>
    </source>
</evidence>
<dbReference type="SMART" id="SM00477">
    <property type="entry name" value="NUC"/>
    <property type="match status" value="1"/>
</dbReference>
<keyword evidence="6" id="KW-0255">Endonuclease</keyword>
<dbReference type="GO" id="GO:0003676">
    <property type="term" value="F:nucleic acid binding"/>
    <property type="evidence" value="ECO:0007669"/>
    <property type="project" value="InterPro"/>
</dbReference>
<evidence type="ECO:0000256" key="12">
    <source>
        <dbReference type="ARBA" id="ARBA00068872"/>
    </source>
</evidence>
<dbReference type="InterPro" id="IPR044925">
    <property type="entry name" value="His-Me_finger_sf"/>
</dbReference>
<dbReference type="STRING" id="126957.T1JNF5"/>
<dbReference type="InterPro" id="IPR040255">
    <property type="entry name" value="Non-specific_endonuclease"/>
</dbReference>
<reference evidence="17" key="2">
    <citation type="submission" date="2015-02" db="UniProtKB">
        <authorList>
            <consortium name="EnsemblMetazoa"/>
        </authorList>
    </citation>
    <scope>IDENTIFICATION</scope>
</reference>
<dbReference type="OMA" id="YVMPNQV"/>
<feature type="active site" description="Proton acceptor" evidence="13">
    <location>
        <position position="139"/>
    </location>
</feature>
<evidence type="ECO:0000256" key="9">
    <source>
        <dbReference type="ARBA" id="ARBA00022946"/>
    </source>
</evidence>
<keyword evidence="7" id="KW-0378">Hydrolase</keyword>
<evidence type="ECO:0000256" key="3">
    <source>
        <dbReference type="ARBA" id="ARBA00010052"/>
    </source>
</evidence>
<dbReference type="Gene3D" id="3.40.570.10">
    <property type="entry name" value="Extracellular Endonuclease, subunit A"/>
    <property type="match status" value="1"/>
</dbReference>
<keyword evidence="10" id="KW-0496">Mitochondrion</keyword>
<dbReference type="GO" id="GO:0004521">
    <property type="term" value="F:RNA endonuclease activity"/>
    <property type="evidence" value="ECO:0007669"/>
    <property type="project" value="TreeGrafter"/>
</dbReference>
<organism evidence="17 18">
    <name type="scientific">Strigamia maritima</name>
    <name type="common">European centipede</name>
    <name type="synonym">Geophilus maritimus</name>
    <dbReference type="NCBI Taxonomy" id="126957"/>
    <lineage>
        <taxon>Eukaryota</taxon>
        <taxon>Metazoa</taxon>
        <taxon>Ecdysozoa</taxon>
        <taxon>Arthropoda</taxon>
        <taxon>Myriapoda</taxon>
        <taxon>Chilopoda</taxon>
        <taxon>Pleurostigmophora</taxon>
        <taxon>Geophilomorpha</taxon>
        <taxon>Linotaeniidae</taxon>
        <taxon>Strigamia</taxon>
    </lineage>
</organism>
<dbReference type="PANTHER" id="PTHR13966:SF5">
    <property type="entry name" value="ENDONUCLEASE G, MITOCHONDRIAL"/>
    <property type="match status" value="1"/>
</dbReference>
<dbReference type="InterPro" id="IPR044929">
    <property type="entry name" value="DNA/RNA_non-sp_Endonuclease_sf"/>
</dbReference>
<name>T1JNF5_STRMM</name>
<keyword evidence="4" id="KW-0540">Nuclease</keyword>
<evidence type="ECO:0000256" key="7">
    <source>
        <dbReference type="ARBA" id="ARBA00022801"/>
    </source>
</evidence>
<dbReference type="EnsemblMetazoa" id="SMAR015384-RA">
    <property type="protein sequence ID" value="SMAR015384-PA"/>
    <property type="gene ID" value="SMAR015384"/>
</dbReference>
<protein>
    <recommendedName>
        <fullName evidence="12">Endonuclease G, mitochondrial</fullName>
    </recommendedName>
</protein>
<evidence type="ECO:0000256" key="6">
    <source>
        <dbReference type="ARBA" id="ARBA00022759"/>
    </source>
</evidence>
<dbReference type="GO" id="GO:0046872">
    <property type="term" value="F:metal ion binding"/>
    <property type="evidence" value="ECO:0007669"/>
    <property type="project" value="UniProtKB-KW"/>
</dbReference>
<proteinExistence type="inferred from homology"/>
<feature type="binding site" evidence="14">
    <location>
        <position position="171"/>
    </location>
    <ligand>
        <name>Mg(2+)</name>
        <dbReference type="ChEBI" id="CHEBI:18420"/>
        <note>catalytic</note>
    </ligand>
</feature>
<dbReference type="GO" id="GO:0000014">
    <property type="term" value="F:single-stranded DNA endodeoxyribonuclease activity"/>
    <property type="evidence" value="ECO:0007669"/>
    <property type="project" value="TreeGrafter"/>
</dbReference>
<evidence type="ECO:0000256" key="5">
    <source>
        <dbReference type="ARBA" id="ARBA00022723"/>
    </source>
</evidence>
<dbReference type="SUPFAM" id="SSF54060">
    <property type="entry name" value="His-Me finger endonucleases"/>
    <property type="match status" value="1"/>
</dbReference>
<dbReference type="Pfam" id="PF01223">
    <property type="entry name" value="Endonuclease_NS"/>
    <property type="match status" value="1"/>
</dbReference>
<reference evidence="18" key="1">
    <citation type="submission" date="2011-05" db="EMBL/GenBank/DDBJ databases">
        <authorList>
            <person name="Richards S.R."/>
            <person name="Qu J."/>
            <person name="Jiang H."/>
            <person name="Jhangiani S.N."/>
            <person name="Agravi P."/>
            <person name="Goodspeed R."/>
            <person name="Gross S."/>
            <person name="Mandapat C."/>
            <person name="Jackson L."/>
            <person name="Mathew T."/>
            <person name="Pu L."/>
            <person name="Thornton R."/>
            <person name="Saada N."/>
            <person name="Wilczek-Boney K.B."/>
            <person name="Lee S."/>
            <person name="Kovar C."/>
            <person name="Wu Y."/>
            <person name="Scherer S.E."/>
            <person name="Worley K.C."/>
            <person name="Muzny D.M."/>
            <person name="Gibbs R."/>
        </authorList>
    </citation>
    <scope>NUCLEOTIDE SEQUENCE</scope>
    <source>
        <strain evidence="18">Brora</strain>
    </source>
</reference>
<evidence type="ECO:0000259" key="16">
    <source>
        <dbReference type="SMART" id="SM00892"/>
    </source>
</evidence>
<dbReference type="PROSITE" id="PS51257">
    <property type="entry name" value="PROKAR_LIPOPROTEIN"/>
    <property type="match status" value="1"/>
</dbReference>
<dbReference type="eggNOG" id="KOG3721">
    <property type="taxonomic scope" value="Eukaryota"/>
</dbReference>
<dbReference type="PANTHER" id="PTHR13966">
    <property type="entry name" value="ENDONUCLEASE RELATED"/>
    <property type="match status" value="1"/>
</dbReference>
<evidence type="ECO:0000256" key="10">
    <source>
        <dbReference type="ARBA" id="ARBA00023128"/>
    </source>
</evidence>
<keyword evidence="9" id="KW-0809">Transit peptide</keyword>
<keyword evidence="11" id="KW-1015">Disulfide bond</keyword>
<sequence>MFRLLYVATAGIGGCFCGSVLEKWRNNSFKVHAGNVPAPIHLPQIIPPEPPSNANNITHVMRFGFPGHDNIRSFDDFVLSYDRRNRAAHWVLEHLTPDKIKQNDNVNRELCRFSEDQSVHPFFRAQNQDYFKTGFDRGHLAAARNHHMNQNACEQTFVLSNISPQIGPGFNRDAWNKLEKHVRNVTKYAYKNVYVCTGPLYLPRREGDGKLYVKYQVIGLNHVAVPTHFFKVIVGETKDGFFDAECYVMPNAVIDESLKLSSFQVPIESVERSAGLLLFDKIPREKFRMINHRKTTFI</sequence>
<dbReference type="GO" id="GO:0006309">
    <property type="term" value="P:apoptotic DNA fragmentation"/>
    <property type="evidence" value="ECO:0007669"/>
    <property type="project" value="TreeGrafter"/>
</dbReference>
<dbReference type="CDD" id="cd00091">
    <property type="entry name" value="NUC"/>
    <property type="match status" value="1"/>
</dbReference>
<feature type="domain" description="ENPP1-3/EXOG-like endonuclease/phosphodiesterase" evidence="15">
    <location>
        <begin position="74"/>
        <end position="285"/>
    </location>
</feature>
<dbReference type="FunFam" id="3.40.570.10:FF:000002">
    <property type="entry name" value="Endonuclease G, mitochondrial"/>
    <property type="match status" value="1"/>
</dbReference>
<dbReference type="HOGENOM" id="CLU_055174_0_1_1"/>
<evidence type="ECO:0000256" key="11">
    <source>
        <dbReference type="ARBA" id="ARBA00023157"/>
    </source>
</evidence>
<evidence type="ECO:0000313" key="18">
    <source>
        <dbReference type="Proteomes" id="UP000014500"/>
    </source>
</evidence>
<evidence type="ECO:0000256" key="8">
    <source>
        <dbReference type="ARBA" id="ARBA00022842"/>
    </source>
</evidence>
<keyword evidence="5 14" id="KW-0479">Metal-binding</keyword>
<dbReference type="EMBL" id="JH431939">
    <property type="status" value="NOT_ANNOTATED_CDS"/>
    <property type="molecule type" value="Genomic_DNA"/>
</dbReference>
<feature type="domain" description="DNA/RNA non-specific endonuclease/pyrophosphatase/phosphodiesterase" evidence="16">
    <location>
        <begin position="73"/>
        <end position="285"/>
    </location>
</feature>
<dbReference type="InterPro" id="IPR001604">
    <property type="entry name" value="Endo_G_ENPP1-like_dom"/>
</dbReference>
<comment type="cofactor">
    <cofactor evidence="1">
        <name>Mg(2+)</name>
        <dbReference type="ChEBI" id="CHEBI:18420"/>
    </cofactor>
</comment>
<evidence type="ECO:0000256" key="4">
    <source>
        <dbReference type="ARBA" id="ARBA00022722"/>
    </source>
</evidence>
<keyword evidence="8" id="KW-0460">Magnesium</keyword>
<comment type="similarity">
    <text evidence="3">Belongs to the DNA/RNA non-specific endonuclease family.</text>
</comment>
<comment type="subcellular location">
    <subcellularLocation>
        <location evidence="2">Mitochondrion</location>
    </subcellularLocation>
</comment>
<evidence type="ECO:0000259" key="15">
    <source>
        <dbReference type="SMART" id="SM00477"/>
    </source>
</evidence>
<dbReference type="PhylomeDB" id="T1JNF5"/>
<dbReference type="AlphaFoldDB" id="T1JNF5"/>
<evidence type="ECO:0000313" key="17">
    <source>
        <dbReference type="EnsemblMetazoa" id="SMAR015384-PA"/>
    </source>
</evidence>
<dbReference type="GO" id="GO:0005743">
    <property type="term" value="C:mitochondrial inner membrane"/>
    <property type="evidence" value="ECO:0007669"/>
    <property type="project" value="TreeGrafter"/>
</dbReference>